<organism evidence="2 3">
    <name type="scientific">Parashewanella curva</name>
    <dbReference type="NCBI Taxonomy" id="2338552"/>
    <lineage>
        <taxon>Bacteria</taxon>
        <taxon>Pseudomonadati</taxon>
        <taxon>Pseudomonadota</taxon>
        <taxon>Gammaproteobacteria</taxon>
        <taxon>Alteromonadales</taxon>
        <taxon>Shewanellaceae</taxon>
        <taxon>Parashewanella</taxon>
    </lineage>
</organism>
<evidence type="ECO:0000313" key="2">
    <source>
        <dbReference type="EMBL" id="RLV60630.1"/>
    </source>
</evidence>
<keyword evidence="1" id="KW-0732">Signal</keyword>
<reference evidence="2 3" key="1">
    <citation type="submission" date="2018-09" db="EMBL/GenBank/DDBJ databases">
        <title>Phylogeny of the Shewanellaceae, and recommendation for two new genera, Pseudoshewanella and Parashewanella.</title>
        <authorList>
            <person name="Wang G."/>
        </authorList>
    </citation>
    <scope>NUCLEOTIDE SEQUENCE [LARGE SCALE GENOMIC DNA]</scope>
    <source>
        <strain evidence="2 3">C51</strain>
    </source>
</reference>
<protein>
    <submittedName>
        <fullName evidence="2">Uncharacterized protein</fullName>
    </submittedName>
</protein>
<dbReference type="EMBL" id="QZEI01000013">
    <property type="protein sequence ID" value="RLV60630.1"/>
    <property type="molecule type" value="Genomic_DNA"/>
</dbReference>
<dbReference type="Proteomes" id="UP000281474">
    <property type="component" value="Unassembled WGS sequence"/>
</dbReference>
<gene>
    <name evidence="2" type="ORF">D5018_05885</name>
</gene>
<keyword evidence="3" id="KW-1185">Reference proteome</keyword>
<comment type="caution">
    <text evidence="2">The sequence shown here is derived from an EMBL/GenBank/DDBJ whole genome shotgun (WGS) entry which is preliminary data.</text>
</comment>
<feature type="chain" id="PRO_5018031912" evidence="1">
    <location>
        <begin position="24"/>
        <end position="214"/>
    </location>
</feature>
<feature type="signal peptide" evidence="1">
    <location>
        <begin position="1"/>
        <end position="23"/>
    </location>
</feature>
<dbReference type="AlphaFoldDB" id="A0A3L8PZQ0"/>
<proteinExistence type="predicted"/>
<dbReference type="RefSeq" id="WP_121838080.1">
    <property type="nucleotide sequence ID" value="NZ_ML014762.1"/>
</dbReference>
<sequence>MANKLLKLSFLTMACLFSKVTLAQQICLGDPGTPAKLGDGTKSNPYKLVLGYDFCDITLVNKADEDPSAKNKSYPEDSIYFQYDYSDIPYTSLGGNALTVSMVVNEKSSAEFSVVQETPNAKCALAEDNQPEKESGYKYKYYDGGCIYTKPENEGNDFSGSIVFKVSISKSQKIKRFIDKNGNLEKGPHGGLLGAGVIEFKWVTPPQYSNFFIK</sequence>
<name>A0A3L8PZQ0_9GAMM</name>
<evidence type="ECO:0000313" key="3">
    <source>
        <dbReference type="Proteomes" id="UP000281474"/>
    </source>
</evidence>
<dbReference type="OrthoDB" id="6402193at2"/>
<evidence type="ECO:0000256" key="1">
    <source>
        <dbReference type="SAM" id="SignalP"/>
    </source>
</evidence>
<accession>A0A3L8PZQ0</accession>